<dbReference type="EMBL" id="JADFTS010000004">
    <property type="protein sequence ID" value="KAF9610267.1"/>
    <property type="molecule type" value="Genomic_DNA"/>
</dbReference>
<dbReference type="SMART" id="SM00025">
    <property type="entry name" value="Pumilio"/>
    <property type="match status" value="7"/>
</dbReference>
<evidence type="ECO:0000313" key="5">
    <source>
        <dbReference type="EMBL" id="KAF9610267.1"/>
    </source>
</evidence>
<keyword evidence="1" id="KW-0677">Repeat</keyword>
<dbReference type="AlphaFoldDB" id="A0A835LZ13"/>
<dbReference type="GO" id="GO:0003729">
    <property type="term" value="F:mRNA binding"/>
    <property type="evidence" value="ECO:0007669"/>
    <property type="project" value="TreeGrafter"/>
</dbReference>
<dbReference type="Gene3D" id="1.25.10.10">
    <property type="entry name" value="Leucine-rich Repeat Variant"/>
    <property type="match status" value="1"/>
</dbReference>
<feature type="repeat" description="Pumilio" evidence="3">
    <location>
        <begin position="507"/>
        <end position="547"/>
    </location>
</feature>
<feature type="repeat" description="Pumilio" evidence="3">
    <location>
        <begin position="438"/>
        <end position="473"/>
    </location>
</feature>
<dbReference type="Proteomes" id="UP000631114">
    <property type="component" value="Unassembled WGS sequence"/>
</dbReference>
<comment type="caution">
    <text evidence="5">The sequence shown here is derived from an EMBL/GenBank/DDBJ whole genome shotgun (WGS) entry which is preliminary data.</text>
</comment>
<evidence type="ECO:0000259" key="4">
    <source>
        <dbReference type="PROSITE" id="PS50303"/>
    </source>
</evidence>
<dbReference type="PROSITE" id="PS50303">
    <property type="entry name" value="PUM_HD"/>
    <property type="match status" value="1"/>
</dbReference>
<feature type="repeat" description="Pumilio" evidence="3">
    <location>
        <begin position="288"/>
        <end position="325"/>
    </location>
</feature>
<dbReference type="InterPro" id="IPR001313">
    <property type="entry name" value="Pumilio_RNA-bd_rpt"/>
</dbReference>
<dbReference type="PANTHER" id="PTHR12537">
    <property type="entry name" value="RNA BINDING PROTEIN PUMILIO-RELATED"/>
    <property type="match status" value="1"/>
</dbReference>
<reference evidence="5 6" key="1">
    <citation type="submission" date="2020-10" db="EMBL/GenBank/DDBJ databases">
        <title>The Coptis chinensis genome and diversification of protoberbering-type alkaloids.</title>
        <authorList>
            <person name="Wang B."/>
            <person name="Shu S."/>
            <person name="Song C."/>
            <person name="Liu Y."/>
        </authorList>
    </citation>
    <scope>NUCLEOTIDE SEQUENCE [LARGE SCALE GENOMIC DNA]</scope>
    <source>
        <strain evidence="5">HL-2020</strain>
        <tissue evidence="5">Leaf</tissue>
    </source>
</reference>
<accession>A0A835LZ13</accession>
<dbReference type="Pfam" id="PF22493">
    <property type="entry name" value="PUF_NOP9"/>
    <property type="match status" value="1"/>
</dbReference>
<keyword evidence="6" id="KW-1185">Reference proteome</keyword>
<evidence type="ECO:0000256" key="1">
    <source>
        <dbReference type="ARBA" id="ARBA00022737"/>
    </source>
</evidence>
<dbReference type="InterPro" id="IPR016024">
    <property type="entry name" value="ARM-type_fold"/>
</dbReference>
<keyword evidence="2" id="KW-0810">Translation regulation</keyword>
<gene>
    <name evidence="5" type="ORF">IFM89_021828</name>
</gene>
<protein>
    <recommendedName>
        <fullName evidence="4">PUM-HD domain-containing protein</fullName>
    </recommendedName>
</protein>
<dbReference type="GO" id="GO:0006417">
    <property type="term" value="P:regulation of translation"/>
    <property type="evidence" value="ECO:0007669"/>
    <property type="project" value="UniProtKB-KW"/>
</dbReference>
<dbReference type="Pfam" id="PF00806">
    <property type="entry name" value="PUF"/>
    <property type="match status" value="1"/>
</dbReference>
<name>A0A835LZ13_9MAGN</name>
<sequence length="578" mass="63967">MAEKTFSPPSHPSLQQHADLLRSFSGLTCTERNNTATPSTTSQNNLIDSSYPYVPKEYRRPHSSCVQDQGIGSSLSRGAPFLGVNSSYDQERGFSTTKNTLIDGGKSFREYNYLGGLSNLGYNLDTAYCNTTNMYDFGTPSTSSYIGNLSRTMGNSLFNPCLPMNNYTTQQCGGRTFVTDQEAAIRGSNGFSRVVGSSSVPNYGQNYCNGNSSSIVPQPQVHTKNGSHVDGDFDNPIVLDLFEDDPSLLDGMDNNGIFVLSSNQVGSQYLQRILTGGDLACVNKILNALEGRMVAVMTDPFGNYVFQKLLKSCSINDQILELVLSIISSPDLISAAINQYGSLSIQKLLKTLKRLDSPLIGDVMVALQPGLLILMTNMSGRHLIGHCLKHLTYDQNEMIYTVANQVCLALATDRQGYLVLCSIIETIRDPLRRELLTTITNNAVHLSYEPIGNYVLQKVLQFQNPEYTRIICDQLKDNLVLLSMHKHSSHVVEKCLKSAEMEFVASEFLETNKVVQLAKDQYGNYVIQKVLEATKSKSPHLYTSLVQALMPHLKQLQNHPNGRNVFNMLNKDLPLTTL</sequence>
<proteinExistence type="predicted"/>
<dbReference type="GO" id="GO:0005737">
    <property type="term" value="C:cytoplasm"/>
    <property type="evidence" value="ECO:0007669"/>
    <property type="project" value="TreeGrafter"/>
</dbReference>
<evidence type="ECO:0000256" key="2">
    <source>
        <dbReference type="ARBA" id="ARBA00022845"/>
    </source>
</evidence>
<dbReference type="OrthoDB" id="668540at2759"/>
<organism evidence="5 6">
    <name type="scientific">Coptis chinensis</name>
    <dbReference type="NCBI Taxonomy" id="261450"/>
    <lineage>
        <taxon>Eukaryota</taxon>
        <taxon>Viridiplantae</taxon>
        <taxon>Streptophyta</taxon>
        <taxon>Embryophyta</taxon>
        <taxon>Tracheophyta</taxon>
        <taxon>Spermatophyta</taxon>
        <taxon>Magnoliopsida</taxon>
        <taxon>Ranunculales</taxon>
        <taxon>Ranunculaceae</taxon>
        <taxon>Coptidoideae</taxon>
        <taxon>Coptis</taxon>
    </lineage>
</organism>
<dbReference type="PROSITE" id="PS50302">
    <property type="entry name" value="PUM"/>
    <property type="match status" value="3"/>
</dbReference>
<dbReference type="InterPro" id="IPR033133">
    <property type="entry name" value="PUM-HD"/>
</dbReference>
<evidence type="ECO:0000313" key="6">
    <source>
        <dbReference type="Proteomes" id="UP000631114"/>
    </source>
</evidence>
<dbReference type="InterPro" id="IPR011989">
    <property type="entry name" value="ARM-like"/>
</dbReference>
<feature type="domain" description="PUM-HD" evidence="4">
    <location>
        <begin position="225"/>
        <end position="573"/>
    </location>
</feature>
<dbReference type="SUPFAM" id="SSF48371">
    <property type="entry name" value="ARM repeat"/>
    <property type="match status" value="1"/>
</dbReference>
<evidence type="ECO:0000256" key="3">
    <source>
        <dbReference type="PROSITE-ProRule" id="PRU00317"/>
    </source>
</evidence>
<dbReference type="PANTHER" id="PTHR12537:SF137">
    <property type="entry name" value="PUMILIO HOMOLOG 16-RELATED"/>
    <property type="match status" value="1"/>
</dbReference>